<organism evidence="1 2">
    <name type="scientific">Persea americana</name>
    <name type="common">Avocado</name>
    <dbReference type="NCBI Taxonomy" id="3435"/>
    <lineage>
        <taxon>Eukaryota</taxon>
        <taxon>Viridiplantae</taxon>
        <taxon>Streptophyta</taxon>
        <taxon>Embryophyta</taxon>
        <taxon>Tracheophyta</taxon>
        <taxon>Spermatophyta</taxon>
        <taxon>Magnoliopsida</taxon>
        <taxon>Magnoliidae</taxon>
        <taxon>Laurales</taxon>
        <taxon>Lauraceae</taxon>
        <taxon>Persea</taxon>
    </lineage>
</organism>
<evidence type="ECO:0000313" key="2">
    <source>
        <dbReference type="Proteomes" id="UP001234297"/>
    </source>
</evidence>
<evidence type="ECO:0000313" key="1">
    <source>
        <dbReference type="EMBL" id="KAJ8615572.1"/>
    </source>
</evidence>
<keyword evidence="2" id="KW-1185">Reference proteome</keyword>
<dbReference type="EMBL" id="CM056820">
    <property type="protein sequence ID" value="KAJ8615572.1"/>
    <property type="molecule type" value="Genomic_DNA"/>
</dbReference>
<accession>A0ACC2K3R7</accession>
<comment type="caution">
    <text evidence="1">The sequence shown here is derived from an EMBL/GenBank/DDBJ whole genome shotgun (WGS) entry which is preliminary data.</text>
</comment>
<sequence length="198" mass="21476">MMASSSNIGQNQSGDAGFIKQYSTKSGSRRWRRGSGESGILTSEPRHENPTAIQKSNSGSHEMEIPFEGIFQQHTAVSCAERGLSSHLLLRGERPEIPTGYNLISEMYGNVTYIARSLYSKREEMLTTHAALVAGSSGFVLLLSDILDTSPACKSEDILWDSRRSPSSQATAEKDLRKVVIINEGVGNAKGLLGGIML</sequence>
<name>A0ACC2K3R7_PERAE</name>
<protein>
    <submittedName>
        <fullName evidence="1">Uncharacterized protein</fullName>
    </submittedName>
</protein>
<proteinExistence type="predicted"/>
<dbReference type="Proteomes" id="UP001234297">
    <property type="component" value="Chromosome 12"/>
</dbReference>
<reference evidence="1 2" key="1">
    <citation type="journal article" date="2022" name="Hortic Res">
        <title>A haplotype resolved chromosomal level avocado genome allows analysis of novel avocado genes.</title>
        <authorList>
            <person name="Nath O."/>
            <person name="Fletcher S.J."/>
            <person name="Hayward A."/>
            <person name="Shaw L.M."/>
            <person name="Masouleh A.K."/>
            <person name="Furtado A."/>
            <person name="Henry R.J."/>
            <person name="Mitter N."/>
        </authorList>
    </citation>
    <scope>NUCLEOTIDE SEQUENCE [LARGE SCALE GENOMIC DNA]</scope>
    <source>
        <strain evidence="2">cv. Hass</strain>
    </source>
</reference>
<gene>
    <name evidence="1" type="ORF">MRB53_034944</name>
</gene>